<proteinExistence type="predicted"/>
<sequence>MPFDAGDLAKAQVQTAEQTRALVEQLACRLRWSGRAQAHHPGDCPVGDRSVGCARPLLRQSRRDRRLRRLRRLDIFCL</sequence>
<accession>A0ABY3PH84</accession>
<dbReference type="RefSeq" id="WP_230839976.1">
    <property type="nucleotide sequence ID" value="NZ_CP063845.1"/>
</dbReference>
<evidence type="ECO:0000313" key="1">
    <source>
        <dbReference type="EMBL" id="UFP92978.1"/>
    </source>
</evidence>
<protein>
    <submittedName>
        <fullName evidence="1">Uncharacterized protein</fullName>
    </submittedName>
</protein>
<keyword evidence="2" id="KW-1185">Reference proteome</keyword>
<evidence type="ECO:0000313" key="2">
    <source>
        <dbReference type="Proteomes" id="UP001054846"/>
    </source>
</evidence>
<reference evidence="1 2" key="1">
    <citation type="journal article" date="2021" name="Genome Biol. Evol.">
        <title>Complete Genome Sequencing of a Novel Gloeobacter Species from a Waterfall Cave in Mexico.</title>
        <authorList>
            <person name="Saw J.H."/>
            <person name="Cardona T."/>
            <person name="Montejano G."/>
        </authorList>
    </citation>
    <scope>NUCLEOTIDE SEQUENCE [LARGE SCALE GENOMIC DNA]</scope>
    <source>
        <strain evidence="1">MG652769</strain>
    </source>
</reference>
<gene>
    <name evidence="1" type="ORF">ISF26_14260</name>
</gene>
<dbReference type="Proteomes" id="UP001054846">
    <property type="component" value="Chromosome"/>
</dbReference>
<name>A0ABY3PH84_9CYAN</name>
<organism evidence="1 2">
    <name type="scientific">Gloeobacter morelensis MG652769</name>
    <dbReference type="NCBI Taxonomy" id="2781736"/>
    <lineage>
        <taxon>Bacteria</taxon>
        <taxon>Bacillati</taxon>
        <taxon>Cyanobacteriota</taxon>
        <taxon>Cyanophyceae</taxon>
        <taxon>Gloeobacterales</taxon>
        <taxon>Gloeobacteraceae</taxon>
        <taxon>Gloeobacter</taxon>
        <taxon>Gloeobacter morelensis</taxon>
    </lineage>
</organism>
<dbReference type="EMBL" id="CP063845">
    <property type="protein sequence ID" value="UFP92978.1"/>
    <property type="molecule type" value="Genomic_DNA"/>
</dbReference>